<proteinExistence type="predicted"/>
<evidence type="ECO:0000313" key="2">
    <source>
        <dbReference type="Proteomes" id="UP000245626"/>
    </source>
</evidence>
<evidence type="ECO:0000313" key="1">
    <source>
        <dbReference type="EMBL" id="PWN53186.1"/>
    </source>
</evidence>
<sequence>MDAAKPKQDVRSFVQSSNPNSTFVLDGERGTGRSKLCSKDPRTNQLDCIDIALEARNLFETMQSLNFFCSLPQDPTKTYINCEKIPQ</sequence>
<keyword evidence="2" id="KW-1185">Reference proteome</keyword>
<accession>A0ACD0P540</accession>
<gene>
    <name evidence="1" type="ORF">IE53DRAFT_384329</name>
</gene>
<protein>
    <submittedName>
        <fullName evidence="1">Uncharacterized protein</fullName>
    </submittedName>
</protein>
<name>A0ACD0P540_9BASI</name>
<reference evidence="1 2" key="1">
    <citation type="journal article" date="2018" name="Mol. Biol. Evol.">
        <title>Broad Genomic Sampling Reveals a Smut Pathogenic Ancestry of the Fungal Clade Ustilaginomycotina.</title>
        <authorList>
            <person name="Kijpornyongpan T."/>
            <person name="Mondo S.J."/>
            <person name="Barry K."/>
            <person name="Sandor L."/>
            <person name="Lee J."/>
            <person name="Lipzen A."/>
            <person name="Pangilinan J."/>
            <person name="LaButti K."/>
            <person name="Hainaut M."/>
            <person name="Henrissat B."/>
            <person name="Grigoriev I.V."/>
            <person name="Spatafora J.W."/>
            <person name="Aime M.C."/>
        </authorList>
    </citation>
    <scope>NUCLEOTIDE SEQUENCE [LARGE SCALE GENOMIC DNA]</scope>
    <source>
        <strain evidence="1 2">SA 807</strain>
    </source>
</reference>
<organism evidence="1 2">
    <name type="scientific">Violaceomyces palustris</name>
    <dbReference type="NCBI Taxonomy" id="1673888"/>
    <lineage>
        <taxon>Eukaryota</taxon>
        <taxon>Fungi</taxon>
        <taxon>Dikarya</taxon>
        <taxon>Basidiomycota</taxon>
        <taxon>Ustilaginomycotina</taxon>
        <taxon>Ustilaginomycetes</taxon>
        <taxon>Violaceomycetales</taxon>
        <taxon>Violaceomycetaceae</taxon>
        <taxon>Violaceomyces</taxon>
    </lineage>
</organism>
<dbReference type="EMBL" id="KZ819737">
    <property type="protein sequence ID" value="PWN53186.1"/>
    <property type="molecule type" value="Genomic_DNA"/>
</dbReference>
<dbReference type="Proteomes" id="UP000245626">
    <property type="component" value="Unassembled WGS sequence"/>
</dbReference>